<feature type="chain" id="PRO_5039585570" evidence="3">
    <location>
        <begin position="20"/>
        <end position="313"/>
    </location>
</feature>
<reference evidence="5 6" key="1">
    <citation type="submission" date="2018-10" db="EMBL/GenBank/DDBJ databases">
        <title>Genomic Encyclopedia of Archaeal and Bacterial Type Strains, Phase II (KMG-II): from individual species to whole genera.</title>
        <authorList>
            <person name="Goeker M."/>
        </authorList>
    </citation>
    <scope>NUCLEOTIDE SEQUENCE [LARGE SCALE GENOMIC DNA]</scope>
    <source>
        <strain evidence="5 6">DSM 45657</strain>
    </source>
</reference>
<keyword evidence="2" id="KW-1133">Transmembrane helix</keyword>
<accession>A0A421B8W5</accession>
<feature type="region of interest" description="Disordered" evidence="1">
    <location>
        <begin position="23"/>
        <end position="86"/>
    </location>
</feature>
<dbReference type="AlphaFoldDB" id="A0A421B8W5"/>
<keyword evidence="2" id="KW-0812">Transmembrane</keyword>
<evidence type="ECO:0000313" key="6">
    <source>
        <dbReference type="Proteomes" id="UP000282454"/>
    </source>
</evidence>
<gene>
    <name evidence="5" type="ORF">CLV68_1139</name>
</gene>
<name>A0A421B8W5_9PSEU</name>
<evidence type="ECO:0000313" key="5">
    <source>
        <dbReference type="EMBL" id="RLK60630.1"/>
    </source>
</evidence>
<keyword evidence="3" id="KW-0732">Signal</keyword>
<keyword evidence="2" id="KW-0472">Membrane</keyword>
<feature type="signal peptide" evidence="3">
    <location>
        <begin position="1"/>
        <end position="19"/>
    </location>
</feature>
<feature type="domain" description="DUF4349" evidence="4">
    <location>
        <begin position="86"/>
        <end position="291"/>
    </location>
</feature>
<proteinExistence type="predicted"/>
<organism evidence="5 6">
    <name type="scientific">Actinokineospora cianjurensis</name>
    <dbReference type="NCBI Taxonomy" id="585224"/>
    <lineage>
        <taxon>Bacteria</taxon>
        <taxon>Bacillati</taxon>
        <taxon>Actinomycetota</taxon>
        <taxon>Actinomycetes</taxon>
        <taxon>Pseudonocardiales</taxon>
        <taxon>Pseudonocardiaceae</taxon>
        <taxon>Actinokineospora</taxon>
    </lineage>
</organism>
<dbReference type="PROSITE" id="PS51257">
    <property type="entry name" value="PROKAR_LIPOPROTEIN"/>
    <property type="match status" value="1"/>
</dbReference>
<dbReference type="Proteomes" id="UP000282454">
    <property type="component" value="Unassembled WGS sequence"/>
</dbReference>
<evidence type="ECO:0000256" key="1">
    <source>
        <dbReference type="SAM" id="MobiDB-lite"/>
    </source>
</evidence>
<keyword evidence="6" id="KW-1185">Reference proteome</keyword>
<dbReference type="OrthoDB" id="186919at2"/>
<sequence>MVIRRAGLAGVLLVAGALAAGCTSTDSMSSGGAPAAPVPALQQEVGGPGDSTDVATGTGARSGSSPTEANKEPAEQPRVNQPGVDRKLVRTASVELTAGKVSDAADQVRDAVTSEGGFSGQEQVNDRYATLTLHVPSDRLDKALEKITAAGQVRNRSQTAQDVTEQVVDVESRIETQRASLGRVRALLDRAGTISEIVQLEGEVTRREAELESLLKRREVLAGSVALSTVTVRISLDGAAPPVAEEDDSFLGALATGWRAFLDAGSFVLRVVGTVLPFAVVLGIPAYLLWRARRRNRTAVTPPPAVAAPVTES</sequence>
<protein>
    <submittedName>
        <fullName evidence="5">Uncharacterized protein DUF4349</fullName>
    </submittedName>
</protein>
<evidence type="ECO:0000256" key="3">
    <source>
        <dbReference type="SAM" id="SignalP"/>
    </source>
</evidence>
<evidence type="ECO:0000256" key="2">
    <source>
        <dbReference type="SAM" id="Phobius"/>
    </source>
</evidence>
<comment type="caution">
    <text evidence="5">The sequence shown here is derived from an EMBL/GenBank/DDBJ whole genome shotgun (WGS) entry which is preliminary data.</text>
</comment>
<dbReference type="EMBL" id="RCDD01000001">
    <property type="protein sequence ID" value="RLK60630.1"/>
    <property type="molecule type" value="Genomic_DNA"/>
</dbReference>
<dbReference type="InterPro" id="IPR025645">
    <property type="entry name" value="DUF4349"/>
</dbReference>
<evidence type="ECO:0000259" key="4">
    <source>
        <dbReference type="Pfam" id="PF14257"/>
    </source>
</evidence>
<feature type="transmembrane region" description="Helical" evidence="2">
    <location>
        <begin position="267"/>
        <end position="290"/>
    </location>
</feature>
<feature type="compositionally biased region" description="Polar residues" evidence="1">
    <location>
        <begin position="53"/>
        <end position="68"/>
    </location>
</feature>
<dbReference type="RefSeq" id="WP_121389468.1">
    <property type="nucleotide sequence ID" value="NZ_RCDD01000001.1"/>
</dbReference>
<dbReference type="Pfam" id="PF14257">
    <property type="entry name" value="DUF4349"/>
    <property type="match status" value="1"/>
</dbReference>